<organism evidence="3 4">
    <name type="scientific">Lolium multiflorum</name>
    <name type="common">Italian ryegrass</name>
    <name type="synonym">Lolium perenne subsp. multiflorum</name>
    <dbReference type="NCBI Taxonomy" id="4521"/>
    <lineage>
        <taxon>Eukaryota</taxon>
        <taxon>Viridiplantae</taxon>
        <taxon>Streptophyta</taxon>
        <taxon>Embryophyta</taxon>
        <taxon>Tracheophyta</taxon>
        <taxon>Spermatophyta</taxon>
        <taxon>Magnoliopsida</taxon>
        <taxon>Liliopsida</taxon>
        <taxon>Poales</taxon>
        <taxon>Poaceae</taxon>
        <taxon>BOP clade</taxon>
        <taxon>Pooideae</taxon>
        <taxon>Poodae</taxon>
        <taxon>Poeae</taxon>
        <taxon>Poeae Chloroplast Group 2 (Poeae type)</taxon>
        <taxon>Loliodinae</taxon>
        <taxon>Loliinae</taxon>
        <taxon>Lolium</taxon>
    </lineage>
</organism>
<keyword evidence="1" id="KW-0175">Coiled coil</keyword>
<accession>A0AAD8V144</accession>
<evidence type="ECO:0000256" key="2">
    <source>
        <dbReference type="SAM" id="MobiDB-lite"/>
    </source>
</evidence>
<name>A0AAD8V144_LOLMU</name>
<evidence type="ECO:0000313" key="3">
    <source>
        <dbReference type="EMBL" id="KAK1579636.1"/>
    </source>
</evidence>
<evidence type="ECO:0000313" key="4">
    <source>
        <dbReference type="Proteomes" id="UP001231189"/>
    </source>
</evidence>
<proteinExistence type="predicted"/>
<keyword evidence="4" id="KW-1185">Reference proteome</keyword>
<comment type="caution">
    <text evidence="3">The sequence shown here is derived from an EMBL/GenBank/DDBJ whole genome shotgun (WGS) entry which is preliminary data.</text>
</comment>
<feature type="compositionally biased region" description="Low complexity" evidence="2">
    <location>
        <begin position="165"/>
        <end position="186"/>
    </location>
</feature>
<feature type="coiled-coil region" evidence="1">
    <location>
        <begin position="216"/>
        <end position="285"/>
    </location>
</feature>
<dbReference type="Proteomes" id="UP001231189">
    <property type="component" value="Unassembled WGS sequence"/>
</dbReference>
<dbReference type="AlphaFoldDB" id="A0AAD8V144"/>
<evidence type="ECO:0000256" key="1">
    <source>
        <dbReference type="SAM" id="Coils"/>
    </source>
</evidence>
<protein>
    <submittedName>
        <fullName evidence="3">Uncharacterized protein</fullName>
    </submittedName>
</protein>
<feature type="region of interest" description="Disordered" evidence="2">
    <location>
        <begin position="34"/>
        <end position="205"/>
    </location>
</feature>
<feature type="compositionally biased region" description="Low complexity" evidence="2">
    <location>
        <begin position="69"/>
        <end position="85"/>
    </location>
</feature>
<dbReference type="EMBL" id="JAUUTY010000816">
    <property type="protein sequence ID" value="KAK1579636.1"/>
    <property type="molecule type" value="Genomic_DNA"/>
</dbReference>
<gene>
    <name evidence="3" type="ORF">QYE76_018151</name>
</gene>
<reference evidence="3" key="1">
    <citation type="submission" date="2023-07" db="EMBL/GenBank/DDBJ databases">
        <title>A chromosome-level genome assembly of Lolium multiflorum.</title>
        <authorList>
            <person name="Chen Y."/>
            <person name="Copetti D."/>
            <person name="Kolliker R."/>
            <person name="Studer B."/>
        </authorList>
    </citation>
    <scope>NUCLEOTIDE SEQUENCE</scope>
    <source>
        <strain evidence="3">02402/16</strain>
        <tissue evidence="3">Leaf</tissue>
    </source>
</reference>
<sequence>MIPLSGRVPEAISESPEMGLAAVAASAKIFSRSCYGEEEEPRCRRQLHERWRRRQGLLESSEEKRARCSSPSSGASAPPSSVAAAKPGDWLASSITKRDEKRARSLGLISSDEGNDSPSCGGGQSSPAKRSAAALRNEDDLFDLDEGLIEPPPKKAKSDAALPDVAASEASAPTATPAAQVSTASSLSKGKDIPSTVAATTPPSGKTDLRGVISSLEAFASQFTSLEADKVRLQREVNSSSLKLEGANKIAAAARQEVDSLKEELSRLTEKLKEEEASRLIAEARATEKD</sequence>